<feature type="non-terminal residue" evidence="1">
    <location>
        <position position="1"/>
    </location>
</feature>
<evidence type="ECO:0000313" key="1">
    <source>
        <dbReference type="EMBL" id="SVD67567.1"/>
    </source>
</evidence>
<feature type="non-terminal residue" evidence="1">
    <location>
        <position position="22"/>
    </location>
</feature>
<dbReference type="AlphaFoldDB" id="A0A382X8P9"/>
<protein>
    <submittedName>
        <fullName evidence="1">Uncharacterized protein</fullName>
    </submittedName>
</protein>
<reference evidence="1" key="1">
    <citation type="submission" date="2018-05" db="EMBL/GenBank/DDBJ databases">
        <authorList>
            <person name="Lanie J.A."/>
            <person name="Ng W.-L."/>
            <person name="Kazmierczak K.M."/>
            <person name="Andrzejewski T.M."/>
            <person name="Davidsen T.M."/>
            <person name="Wayne K.J."/>
            <person name="Tettelin H."/>
            <person name="Glass J.I."/>
            <person name="Rusch D."/>
            <person name="Podicherti R."/>
            <person name="Tsui H.-C.T."/>
            <person name="Winkler M.E."/>
        </authorList>
    </citation>
    <scope>NUCLEOTIDE SEQUENCE</scope>
</reference>
<sequence length="22" mass="2460">MVIFIVLLTGSLQLNKVIMTII</sequence>
<accession>A0A382X8P9</accession>
<proteinExistence type="predicted"/>
<gene>
    <name evidence="1" type="ORF">METZ01_LOCUS420421</name>
</gene>
<organism evidence="1">
    <name type="scientific">marine metagenome</name>
    <dbReference type="NCBI Taxonomy" id="408172"/>
    <lineage>
        <taxon>unclassified sequences</taxon>
        <taxon>metagenomes</taxon>
        <taxon>ecological metagenomes</taxon>
    </lineage>
</organism>
<name>A0A382X8P9_9ZZZZ</name>
<dbReference type="EMBL" id="UINC01165908">
    <property type="protein sequence ID" value="SVD67567.1"/>
    <property type="molecule type" value="Genomic_DNA"/>
</dbReference>